<reference evidence="4 5" key="1">
    <citation type="journal article" date="2016" name="Nat. Commun.">
        <title>Thousands of microbial genomes shed light on interconnected biogeochemical processes in an aquifer system.</title>
        <authorList>
            <person name="Anantharaman K."/>
            <person name="Brown C.T."/>
            <person name="Hug L.A."/>
            <person name="Sharon I."/>
            <person name="Castelle C.J."/>
            <person name="Probst A.J."/>
            <person name="Thomas B.C."/>
            <person name="Singh A."/>
            <person name="Wilkins M.J."/>
            <person name="Karaoz U."/>
            <person name="Brodie E.L."/>
            <person name="Williams K.H."/>
            <person name="Hubbard S.S."/>
            <person name="Banfield J.F."/>
        </authorList>
    </citation>
    <scope>NUCLEOTIDE SEQUENCE [LARGE SCALE GENOMIC DNA]</scope>
</reference>
<dbReference type="Proteomes" id="UP000178449">
    <property type="component" value="Unassembled WGS sequence"/>
</dbReference>
<gene>
    <name evidence="4" type="ORF">A2527_12265</name>
</gene>
<sequence>MSSFNPGRLASALLVSGLIMSGAAMPWSGTPSAVAFKVELKEEGEAPLELKALGKADRFEILNRPKGGQLIGNPPNLTYRPDKDFFGQDRFLYRALNGEKSSLPAEVTLWVEGVNDLPQPQAAMVLVDKNQETELELKAIDPDGDSLQFSLVQGPSHGQLEGEPPFLTYRPEPGYLGEDRLLFTAEDALGRGEEVAVLLQVEKPNLTPEAVAALYRVTKGGTQKIELKGKDPEGAALEFEITQMPTRGTLTHEKGLWTYNPEADFSGLDQVHFRVFDGRHWSEPAAIGLQVEDEAKRAALIASLKGIIKKGGVGVGNQRDPELIIGDQSYTPASVLKLATAVTALETLGADHHFETKVYLDSRRNLIIKGYGDPGFKAHDWVKMGQQLAKLGVFKKPINHLMLDLSAYEQRPDFDGRDISLEPYDAPIGPLMTNENLVSVRISASGEVSNQTPETPLTSSVIRKAKSLPKGVQTFNLANTHKEGAYYSLEVAQYVFTKAGMQLDGKARLGEASARLTPILIYKGETKLLEEVERMLHVSSNYIANQLVMALSLKLFGEPARMDLGVYMIEDFLEKRVGLTPGSFVVTEGSGLSRSNRVQLTAMLKLVNYFEPYKYLLPSLEESHFSDLNMASLGVEVLGKTGTLTGVSNLVGYIRTPLGSYKPFVILLNGEKQDRSKVLSLLVEAYGTANSPRSAPVALAP</sequence>
<dbReference type="GO" id="GO:0000270">
    <property type="term" value="P:peptidoglycan metabolic process"/>
    <property type="evidence" value="ECO:0007669"/>
    <property type="project" value="TreeGrafter"/>
</dbReference>
<evidence type="ECO:0000256" key="3">
    <source>
        <dbReference type="SAM" id="SignalP"/>
    </source>
</evidence>
<dbReference type="InterPro" id="IPR012338">
    <property type="entry name" value="Beta-lactam/transpept-like"/>
</dbReference>
<keyword evidence="2" id="KW-0378">Hydrolase</keyword>
<dbReference type="SUPFAM" id="SSF56601">
    <property type="entry name" value="beta-lactamase/transpeptidase-like"/>
    <property type="match status" value="1"/>
</dbReference>
<comment type="caution">
    <text evidence="4">The sequence shown here is derived from an EMBL/GenBank/DDBJ whole genome shotgun (WGS) entry which is preliminary data.</text>
</comment>
<dbReference type="AlphaFoldDB" id="A0A1F6GD95"/>
<evidence type="ECO:0000313" key="5">
    <source>
        <dbReference type="Proteomes" id="UP000178449"/>
    </source>
</evidence>
<protein>
    <recommendedName>
        <fullName evidence="6">D-alanyl-D-alanine carboxypeptidase/D-alanyl-D-alanine-endopeptidase</fullName>
    </recommendedName>
</protein>
<organism evidence="4 5">
    <name type="scientific">Candidatus Lambdaproteobacteria bacterium RIFOXYD2_FULL_50_16</name>
    <dbReference type="NCBI Taxonomy" id="1817772"/>
    <lineage>
        <taxon>Bacteria</taxon>
        <taxon>Pseudomonadati</taxon>
        <taxon>Pseudomonadota</taxon>
        <taxon>Candidatus Lambdaproteobacteria</taxon>
    </lineage>
</organism>
<feature type="signal peptide" evidence="3">
    <location>
        <begin position="1"/>
        <end position="26"/>
    </location>
</feature>
<dbReference type="PRINTS" id="PR00922">
    <property type="entry name" value="DADACBPTASE3"/>
</dbReference>
<dbReference type="InterPro" id="IPR000667">
    <property type="entry name" value="Peptidase_S13"/>
</dbReference>
<comment type="similarity">
    <text evidence="1">Belongs to the peptidase S13 family.</text>
</comment>
<feature type="chain" id="PRO_5009524631" description="D-alanyl-D-alanine carboxypeptidase/D-alanyl-D-alanine-endopeptidase" evidence="3">
    <location>
        <begin position="27"/>
        <end position="701"/>
    </location>
</feature>
<dbReference type="GO" id="GO:0004185">
    <property type="term" value="F:serine-type carboxypeptidase activity"/>
    <property type="evidence" value="ECO:0007669"/>
    <property type="project" value="InterPro"/>
</dbReference>
<evidence type="ECO:0000313" key="4">
    <source>
        <dbReference type="EMBL" id="OGG96086.1"/>
    </source>
</evidence>
<evidence type="ECO:0008006" key="6">
    <source>
        <dbReference type="Google" id="ProtNLM"/>
    </source>
</evidence>
<dbReference type="Gene3D" id="3.40.710.10">
    <property type="entry name" value="DD-peptidase/beta-lactamase superfamily"/>
    <property type="match status" value="1"/>
</dbReference>
<dbReference type="PANTHER" id="PTHR30023">
    <property type="entry name" value="D-ALANYL-D-ALANINE CARBOXYPEPTIDASE"/>
    <property type="match status" value="1"/>
</dbReference>
<dbReference type="EMBL" id="MFNE01000019">
    <property type="protein sequence ID" value="OGG96086.1"/>
    <property type="molecule type" value="Genomic_DNA"/>
</dbReference>
<dbReference type="Gene3D" id="2.60.40.2810">
    <property type="match status" value="1"/>
</dbReference>
<dbReference type="STRING" id="1817772.A2527_12265"/>
<proteinExistence type="inferred from homology"/>
<keyword evidence="3" id="KW-0732">Signal</keyword>
<evidence type="ECO:0000256" key="1">
    <source>
        <dbReference type="ARBA" id="ARBA00006096"/>
    </source>
</evidence>
<name>A0A1F6GD95_9PROT</name>
<dbReference type="Pfam" id="PF17963">
    <property type="entry name" value="Big_9"/>
    <property type="match status" value="2"/>
</dbReference>
<evidence type="ECO:0000256" key="2">
    <source>
        <dbReference type="ARBA" id="ARBA00022801"/>
    </source>
</evidence>
<dbReference type="Pfam" id="PF02113">
    <property type="entry name" value="Peptidase_S13"/>
    <property type="match status" value="1"/>
</dbReference>
<dbReference type="PANTHER" id="PTHR30023:SF0">
    <property type="entry name" value="PENICILLIN-SENSITIVE CARBOXYPEPTIDASE A"/>
    <property type="match status" value="1"/>
</dbReference>
<dbReference type="GO" id="GO:0006508">
    <property type="term" value="P:proteolysis"/>
    <property type="evidence" value="ECO:0007669"/>
    <property type="project" value="InterPro"/>
</dbReference>
<accession>A0A1F6GD95</accession>